<comment type="caution">
    <text evidence="7">The sequence shown here is derived from an EMBL/GenBank/DDBJ whole genome shotgun (WGS) entry which is preliminary data.</text>
</comment>
<reference evidence="7 8" key="1">
    <citation type="submission" date="2020-08" db="EMBL/GenBank/DDBJ databases">
        <title>Genomic Encyclopedia of Type Strains, Phase III (KMG-III): the genomes of soil and plant-associated and newly described type strains.</title>
        <authorList>
            <person name="Whitman W."/>
        </authorList>
    </citation>
    <scope>NUCLEOTIDE SEQUENCE [LARGE SCALE GENOMIC DNA]</scope>
    <source>
        <strain evidence="7 8">CECT 5862</strain>
    </source>
</reference>
<dbReference type="NCBIfam" id="NF008033">
    <property type="entry name" value="PRK10765.1"/>
    <property type="match status" value="1"/>
</dbReference>
<evidence type="ECO:0000313" key="8">
    <source>
        <dbReference type="Proteomes" id="UP000570361"/>
    </source>
</evidence>
<dbReference type="InterPro" id="IPR000415">
    <property type="entry name" value="Nitroreductase-like"/>
</dbReference>
<dbReference type="RefSeq" id="WP_183604795.1">
    <property type="nucleotide sequence ID" value="NZ_JACHXK010000045.1"/>
</dbReference>
<evidence type="ECO:0000256" key="1">
    <source>
        <dbReference type="ARBA" id="ARBA00008366"/>
    </source>
</evidence>
<dbReference type="CDD" id="cd02146">
    <property type="entry name" value="NfsA-like"/>
    <property type="match status" value="1"/>
</dbReference>
<gene>
    <name evidence="7" type="ORF">FHS18_006948</name>
</gene>
<dbReference type="Gene3D" id="3.40.109.10">
    <property type="entry name" value="NADH Oxidase"/>
    <property type="match status" value="1"/>
</dbReference>
<proteinExistence type="inferred from homology"/>
<sequence>MSTTGDNEVIRTLLAHRSIRKFKPDPVTDEQLNLIVAAAQAASTSSNIQAYTVIGITDPERRQRFAELTGNQRHVAECPLFLIWCADLHRLELAVQGQGEQEMHQNMETLLLATVDASLAAQNAAVAAESLGLGIVYIGGIRNNPDAVVTELGLPSLSYPLFGMCVGVPDQSPDKRPRLPLEAVYAHDAYPSDAKLKEQVEKYDDELSGYYAVRSGGARTSNWSIEMASRLKENNLRGHMAEHLTKQGFKLK</sequence>
<feature type="domain" description="Nitroreductase" evidence="6">
    <location>
        <begin position="15"/>
        <end position="167"/>
    </location>
</feature>
<keyword evidence="5" id="KW-0521">NADP</keyword>
<dbReference type="InterPro" id="IPR029479">
    <property type="entry name" value="Nitroreductase"/>
</dbReference>
<dbReference type="AlphaFoldDB" id="A0A7W5B5K5"/>
<dbReference type="Pfam" id="PF00881">
    <property type="entry name" value="Nitroreductase"/>
    <property type="match status" value="1"/>
</dbReference>
<evidence type="ECO:0000256" key="3">
    <source>
        <dbReference type="ARBA" id="ARBA00022643"/>
    </source>
</evidence>
<dbReference type="PIRSF" id="PIRSF005426">
    <property type="entry name" value="Frp"/>
    <property type="match status" value="1"/>
</dbReference>
<comment type="similarity">
    <text evidence="1 5">Belongs to the flavin oxidoreductase frp family.</text>
</comment>
<keyword evidence="3 5" id="KW-0288">FMN</keyword>
<dbReference type="PANTHER" id="PTHR43425">
    <property type="entry name" value="OXYGEN-INSENSITIVE NADPH NITROREDUCTASE"/>
    <property type="match status" value="1"/>
</dbReference>
<evidence type="ECO:0000256" key="5">
    <source>
        <dbReference type="PIRNR" id="PIRNR005426"/>
    </source>
</evidence>
<accession>A0A7W5B5K5</accession>
<dbReference type="SUPFAM" id="SSF55469">
    <property type="entry name" value="FMN-dependent nitroreductase-like"/>
    <property type="match status" value="1"/>
</dbReference>
<evidence type="ECO:0000256" key="2">
    <source>
        <dbReference type="ARBA" id="ARBA00022630"/>
    </source>
</evidence>
<dbReference type="EMBL" id="JACHXK010000045">
    <property type="protein sequence ID" value="MBB3114788.1"/>
    <property type="molecule type" value="Genomic_DNA"/>
</dbReference>
<keyword evidence="4 5" id="KW-0560">Oxidoreductase</keyword>
<dbReference type="PANTHER" id="PTHR43425:SF2">
    <property type="entry name" value="OXYGEN-INSENSITIVE NADPH NITROREDUCTASE"/>
    <property type="match status" value="1"/>
</dbReference>
<dbReference type="Proteomes" id="UP000570361">
    <property type="component" value="Unassembled WGS sequence"/>
</dbReference>
<protein>
    <submittedName>
        <fullName evidence="7">FMN reductase (NADPH)</fullName>
        <ecNumber evidence="7">1.5.1.38</ecNumber>
    </submittedName>
</protein>
<dbReference type="GO" id="GO:0052873">
    <property type="term" value="F:FMN reductase (NADPH) activity"/>
    <property type="evidence" value="ECO:0007669"/>
    <property type="project" value="UniProtKB-EC"/>
</dbReference>
<evidence type="ECO:0000259" key="6">
    <source>
        <dbReference type="Pfam" id="PF00881"/>
    </source>
</evidence>
<organism evidence="7 8">
    <name type="scientific">Paenibacillus phyllosphaerae</name>
    <dbReference type="NCBI Taxonomy" id="274593"/>
    <lineage>
        <taxon>Bacteria</taxon>
        <taxon>Bacillati</taxon>
        <taxon>Bacillota</taxon>
        <taxon>Bacilli</taxon>
        <taxon>Bacillales</taxon>
        <taxon>Paenibacillaceae</taxon>
        <taxon>Paenibacillus</taxon>
    </lineage>
</organism>
<name>A0A7W5B5K5_9BACL</name>
<dbReference type="InterPro" id="IPR016446">
    <property type="entry name" value="Flavin_OxRdtase_Frp"/>
</dbReference>
<evidence type="ECO:0000256" key="4">
    <source>
        <dbReference type="ARBA" id="ARBA00023002"/>
    </source>
</evidence>
<keyword evidence="2 5" id="KW-0285">Flavoprotein</keyword>
<keyword evidence="8" id="KW-1185">Reference proteome</keyword>
<dbReference type="EC" id="1.5.1.38" evidence="7"/>
<evidence type="ECO:0000313" key="7">
    <source>
        <dbReference type="EMBL" id="MBB3114788.1"/>
    </source>
</evidence>